<keyword evidence="2" id="KW-1185">Reference proteome</keyword>
<evidence type="ECO:0000313" key="1">
    <source>
        <dbReference type="EMBL" id="AUO79053.1"/>
    </source>
</evidence>
<sequence>MDAKPQNLHKSKYSAQTVSRADELYDVMPLPGVSELLDVPYSTLLDWSKRGWVSTDTEWKNERGGRSKKATPREAARLVFDLDLTRREAADRLGVHPRTVRKYISEYRDAPKPGPKPDDE</sequence>
<accession>A0A2I6UGD0</accession>
<reference evidence="1 2" key="1">
    <citation type="submission" date="2017-07" db="EMBL/GenBank/DDBJ databases">
        <title>Characterization of ecologically diverse viruses infecting co-occurring strains of cosmopolitan hyperhalophilic Bacteroidetes.</title>
        <authorList>
            <person name="Villamor J."/>
            <person name="Ramos-Barbero M.D."/>
            <person name="Gonzalez-Torres P."/>
            <person name="Gabaldon T."/>
            <person name="Rollesso-Mora R."/>
            <person name="Meseguer I."/>
            <person name="Martinez-Garcia M."/>
            <person name="Santos F."/>
            <person name="Anton J."/>
        </authorList>
    </citation>
    <scope>NUCLEOTIDE SEQUENCE [LARGE SCALE GENOMIC DNA]</scope>
</reference>
<dbReference type="Pfam" id="PF13384">
    <property type="entry name" value="HTH_23"/>
    <property type="match status" value="1"/>
</dbReference>
<dbReference type="EMBL" id="MF580957">
    <property type="protein sequence ID" value="AUO79053.1"/>
    <property type="molecule type" value="Genomic_DNA"/>
</dbReference>
<dbReference type="GeneID" id="40236220"/>
<dbReference type="GO" id="GO:0003677">
    <property type="term" value="F:DNA binding"/>
    <property type="evidence" value="ECO:0007669"/>
    <property type="project" value="UniProtKB-KW"/>
</dbReference>
<organism evidence="1 2">
    <name type="scientific">Salinibacter phage M8CR30-2</name>
    <dbReference type="NCBI Taxonomy" id="2681615"/>
    <lineage>
        <taxon>Viruses</taxon>
        <taxon>Duplodnaviria</taxon>
        <taxon>Heunggongvirae</taxon>
        <taxon>Uroviricota</taxon>
        <taxon>Caudoviricetes</taxon>
        <taxon>Holosalinivirus</taxon>
        <taxon>Holosalinivirus M8CR302</taxon>
    </lineage>
</organism>
<protein>
    <submittedName>
        <fullName evidence="1">DNA-binding HTH domain-containing protein</fullName>
    </submittedName>
</protein>
<proteinExistence type="predicted"/>
<keyword evidence="1" id="KW-0238">DNA-binding</keyword>
<dbReference type="Proteomes" id="UP000240485">
    <property type="component" value="Segment"/>
</dbReference>
<dbReference type="KEGG" id="vg:40236220"/>
<name>A0A2I6UGD0_9CAUD</name>
<evidence type="ECO:0000313" key="2">
    <source>
        <dbReference type="Proteomes" id="UP000240485"/>
    </source>
</evidence>
<dbReference type="RefSeq" id="YP_009639455.1">
    <property type="nucleotide sequence ID" value="NC_042350.1"/>
</dbReference>